<dbReference type="InterPro" id="IPR005467">
    <property type="entry name" value="His_kinase_dom"/>
</dbReference>
<dbReference type="InterPro" id="IPR036890">
    <property type="entry name" value="HATPase_C_sf"/>
</dbReference>
<evidence type="ECO:0000256" key="1">
    <source>
        <dbReference type="ARBA" id="ARBA00000085"/>
    </source>
</evidence>
<dbReference type="InterPro" id="IPR001610">
    <property type="entry name" value="PAC"/>
</dbReference>
<dbReference type="CDD" id="cd19410">
    <property type="entry name" value="HK9-like_sensor"/>
    <property type="match status" value="1"/>
</dbReference>
<dbReference type="Gene3D" id="3.30.450.20">
    <property type="entry name" value="PAS domain"/>
    <property type="match status" value="2"/>
</dbReference>
<evidence type="ECO:0000313" key="11">
    <source>
        <dbReference type="Proteomes" id="UP001589607"/>
    </source>
</evidence>
<evidence type="ECO:0000313" key="10">
    <source>
        <dbReference type="EMBL" id="MFB9097072.1"/>
    </source>
</evidence>
<dbReference type="PROSITE" id="PS50113">
    <property type="entry name" value="PAC"/>
    <property type="match status" value="1"/>
</dbReference>
<evidence type="ECO:0000259" key="7">
    <source>
        <dbReference type="PROSITE" id="PS50109"/>
    </source>
</evidence>
<dbReference type="PROSITE" id="PS50112">
    <property type="entry name" value="PAS"/>
    <property type="match status" value="1"/>
</dbReference>
<feature type="domain" description="PAS" evidence="8">
    <location>
        <begin position="249"/>
        <end position="297"/>
    </location>
</feature>
<evidence type="ECO:0000256" key="6">
    <source>
        <dbReference type="SAM" id="Phobius"/>
    </source>
</evidence>
<gene>
    <name evidence="10" type="ORF">ACFFVF_11130</name>
</gene>
<dbReference type="SMART" id="SM00388">
    <property type="entry name" value="HisKA"/>
    <property type="match status" value="1"/>
</dbReference>
<sequence>MKENKFKTSKLHKIIFTISLFVVLFIGAITYKHIENVSASSKLLMHTYEVNLELEQLFSYIKDSENSMRGYLITDENIHLNAYFTANSNINQSFGKLKELTSDNKQQQQNLTDLYEIIKMRLDYNGEYSDPTININIEKNKKFKRNFNESTKLLIEIREKINKMVELEDSYLKKRNSNYNEQISLTPLFTVGILFITLLLIVYSYYKTNRDLEKLKDINHSLSKSFFLNSQAEILSKFGTWEWNLMNHITTYSDNFYRILGCEPNAFSSTNDNFLSYVHPEDKNIVLEIMDRIVKEENLPPSTFRIIRTDGEIRFFRATGKLFGEETDQKVVLGVTHDITDEINKNILLKNNISDLKTVNNELKIFDESSRQAEILGNYGSWVLNFESNTFIYSDNKFRLMGYEPKAFEPSIENLLLHVHEEDKQIVIDANEKALQTGEIPTMNYRVIKKDGEIRRFRTIAKSFTDLSGVESMIGTTQDVTDDYNTGKLLQERNLELEQNINELNEFNHVASHDLQEPLRKIQTFISRLKDKEKENLSDFGKDYLLRIEKASDRMRILINDLLQYSRTNRSDKNFTDVDLNQVLVNTLIELSQNIEEKKAIIKNETLETIQGVDFQMQQLFTNLISNSLKYSKDSEVPQIEIKYTKTIAKDEAILNDYSNRMFHKISFTDNGIGFEQENAEKIFLLFNRLHGKTEYQGTGVGLAICKKIIDNHNGYIFATSEPNIGTTFTIYIPLS</sequence>
<dbReference type="Gene3D" id="1.10.287.130">
    <property type="match status" value="1"/>
</dbReference>
<evidence type="ECO:0000256" key="4">
    <source>
        <dbReference type="ARBA" id="ARBA00022679"/>
    </source>
</evidence>
<accession>A0ABV5GNW8</accession>
<organism evidence="10 11">
    <name type="scientific">Flavobacterium jumunjinense</name>
    <dbReference type="NCBI Taxonomy" id="998845"/>
    <lineage>
        <taxon>Bacteria</taxon>
        <taxon>Pseudomonadati</taxon>
        <taxon>Bacteroidota</taxon>
        <taxon>Flavobacteriia</taxon>
        <taxon>Flavobacteriales</taxon>
        <taxon>Flavobacteriaceae</taxon>
        <taxon>Flavobacterium</taxon>
    </lineage>
</organism>
<evidence type="ECO:0000256" key="5">
    <source>
        <dbReference type="ARBA" id="ARBA00022777"/>
    </source>
</evidence>
<dbReference type="Pfam" id="PF08447">
    <property type="entry name" value="PAS_3"/>
    <property type="match status" value="2"/>
</dbReference>
<dbReference type="InterPro" id="IPR000014">
    <property type="entry name" value="PAS"/>
</dbReference>
<dbReference type="Gene3D" id="2.10.70.100">
    <property type="match status" value="1"/>
</dbReference>
<dbReference type="EC" id="2.7.13.3" evidence="2"/>
<dbReference type="InterPro" id="IPR007891">
    <property type="entry name" value="CHASE3"/>
</dbReference>
<feature type="transmembrane region" description="Helical" evidence="6">
    <location>
        <begin position="12"/>
        <end position="31"/>
    </location>
</feature>
<dbReference type="Gene3D" id="3.30.565.10">
    <property type="entry name" value="Histidine kinase-like ATPase, C-terminal domain"/>
    <property type="match status" value="1"/>
</dbReference>
<keyword evidence="3" id="KW-0597">Phosphoprotein</keyword>
<dbReference type="InterPro" id="IPR036097">
    <property type="entry name" value="HisK_dim/P_sf"/>
</dbReference>
<dbReference type="EMBL" id="JBHMEY010000033">
    <property type="protein sequence ID" value="MFB9097072.1"/>
    <property type="molecule type" value="Genomic_DNA"/>
</dbReference>
<dbReference type="SUPFAM" id="SSF55785">
    <property type="entry name" value="PYP-like sensor domain (PAS domain)"/>
    <property type="match status" value="2"/>
</dbReference>
<keyword evidence="6" id="KW-1133">Transmembrane helix</keyword>
<dbReference type="InterPro" id="IPR003594">
    <property type="entry name" value="HATPase_dom"/>
</dbReference>
<feature type="domain" description="PAC" evidence="9">
    <location>
        <begin position="441"/>
        <end position="492"/>
    </location>
</feature>
<dbReference type="PANTHER" id="PTHR43304">
    <property type="entry name" value="PHYTOCHROME-LIKE PROTEIN CPH1"/>
    <property type="match status" value="1"/>
</dbReference>
<keyword evidence="4" id="KW-0808">Transferase</keyword>
<dbReference type="InterPro" id="IPR052162">
    <property type="entry name" value="Sensor_kinase/Photoreceptor"/>
</dbReference>
<keyword evidence="6" id="KW-0472">Membrane</keyword>
<dbReference type="CDD" id="cd00130">
    <property type="entry name" value="PAS"/>
    <property type="match status" value="2"/>
</dbReference>
<dbReference type="SMART" id="SM00086">
    <property type="entry name" value="PAC"/>
    <property type="match status" value="2"/>
</dbReference>
<evidence type="ECO:0000259" key="8">
    <source>
        <dbReference type="PROSITE" id="PS50112"/>
    </source>
</evidence>
<dbReference type="PROSITE" id="PS50109">
    <property type="entry name" value="HIS_KIN"/>
    <property type="match status" value="1"/>
</dbReference>
<dbReference type="Pfam" id="PF02518">
    <property type="entry name" value="HATPase_c"/>
    <property type="match status" value="1"/>
</dbReference>
<dbReference type="InterPro" id="IPR035965">
    <property type="entry name" value="PAS-like_dom_sf"/>
</dbReference>
<dbReference type="Proteomes" id="UP001589607">
    <property type="component" value="Unassembled WGS sequence"/>
</dbReference>
<keyword evidence="5" id="KW-0418">Kinase</keyword>
<proteinExistence type="predicted"/>
<dbReference type="PANTHER" id="PTHR43304:SF1">
    <property type="entry name" value="PAC DOMAIN-CONTAINING PROTEIN"/>
    <property type="match status" value="1"/>
</dbReference>
<dbReference type="InterPro" id="IPR003661">
    <property type="entry name" value="HisK_dim/P_dom"/>
</dbReference>
<dbReference type="InterPro" id="IPR004358">
    <property type="entry name" value="Sig_transdc_His_kin-like_C"/>
</dbReference>
<dbReference type="SMART" id="SM00387">
    <property type="entry name" value="HATPase_c"/>
    <property type="match status" value="1"/>
</dbReference>
<comment type="caution">
    <text evidence="10">The sequence shown here is derived from an EMBL/GenBank/DDBJ whole genome shotgun (WGS) entry which is preliminary data.</text>
</comment>
<feature type="transmembrane region" description="Helical" evidence="6">
    <location>
        <begin position="185"/>
        <end position="206"/>
    </location>
</feature>
<dbReference type="RefSeq" id="WP_236456611.1">
    <property type="nucleotide sequence ID" value="NZ_CBCSGE010000021.1"/>
</dbReference>
<dbReference type="NCBIfam" id="TIGR00229">
    <property type="entry name" value="sensory_box"/>
    <property type="match status" value="1"/>
</dbReference>
<evidence type="ECO:0000256" key="2">
    <source>
        <dbReference type="ARBA" id="ARBA00012438"/>
    </source>
</evidence>
<protein>
    <recommendedName>
        <fullName evidence="2">histidine kinase</fullName>
        <ecNumber evidence="2">2.7.13.3</ecNumber>
    </recommendedName>
</protein>
<dbReference type="SUPFAM" id="SSF47384">
    <property type="entry name" value="Homodimeric domain of signal transducing histidine kinase"/>
    <property type="match status" value="1"/>
</dbReference>
<dbReference type="PRINTS" id="PR00344">
    <property type="entry name" value="BCTRLSENSOR"/>
</dbReference>
<name>A0ABV5GNW8_9FLAO</name>
<dbReference type="Pfam" id="PF00512">
    <property type="entry name" value="HisKA"/>
    <property type="match status" value="1"/>
</dbReference>
<comment type="catalytic activity">
    <reaction evidence="1">
        <text>ATP + protein L-histidine = ADP + protein N-phospho-L-histidine.</text>
        <dbReference type="EC" id="2.7.13.3"/>
    </reaction>
</comment>
<dbReference type="SUPFAM" id="SSF55874">
    <property type="entry name" value="ATPase domain of HSP90 chaperone/DNA topoisomerase II/histidine kinase"/>
    <property type="match status" value="1"/>
</dbReference>
<keyword evidence="6" id="KW-0812">Transmembrane</keyword>
<feature type="domain" description="Histidine kinase" evidence="7">
    <location>
        <begin position="510"/>
        <end position="736"/>
    </location>
</feature>
<dbReference type="InterPro" id="IPR013655">
    <property type="entry name" value="PAS_fold_3"/>
</dbReference>
<dbReference type="CDD" id="cd00082">
    <property type="entry name" value="HisKA"/>
    <property type="match status" value="1"/>
</dbReference>
<dbReference type="InterPro" id="IPR000700">
    <property type="entry name" value="PAS-assoc_C"/>
</dbReference>
<evidence type="ECO:0000259" key="9">
    <source>
        <dbReference type="PROSITE" id="PS50113"/>
    </source>
</evidence>
<reference evidence="10 11" key="1">
    <citation type="submission" date="2024-09" db="EMBL/GenBank/DDBJ databases">
        <authorList>
            <person name="Sun Q."/>
            <person name="Mori K."/>
        </authorList>
    </citation>
    <scope>NUCLEOTIDE SEQUENCE [LARGE SCALE GENOMIC DNA]</scope>
    <source>
        <strain evidence="10 11">CECT 7955</strain>
    </source>
</reference>
<keyword evidence="11" id="KW-1185">Reference proteome</keyword>
<evidence type="ECO:0000256" key="3">
    <source>
        <dbReference type="ARBA" id="ARBA00022553"/>
    </source>
</evidence>
<dbReference type="Pfam" id="PF05227">
    <property type="entry name" value="CHASE3"/>
    <property type="match status" value="1"/>
</dbReference>